<feature type="compositionally biased region" description="Basic and acidic residues" evidence="8">
    <location>
        <begin position="328"/>
        <end position="345"/>
    </location>
</feature>
<dbReference type="RefSeq" id="XP_002114282.1">
    <property type="nucleotide sequence ID" value="XM_002114246.1"/>
</dbReference>
<dbReference type="InterPro" id="IPR044867">
    <property type="entry name" value="DEUBAD_dom"/>
</dbReference>
<feature type="compositionally biased region" description="Basic and acidic residues" evidence="8">
    <location>
        <begin position="310"/>
        <end position="319"/>
    </location>
</feature>
<feature type="region of interest" description="Disordered" evidence="8">
    <location>
        <begin position="253"/>
        <end position="367"/>
    </location>
</feature>
<feature type="compositionally biased region" description="Basic residues" evidence="8">
    <location>
        <begin position="98"/>
        <end position="109"/>
    </location>
</feature>
<evidence type="ECO:0000256" key="6">
    <source>
        <dbReference type="ARBA" id="ARBA00023163"/>
    </source>
</evidence>
<evidence type="ECO:0000313" key="11">
    <source>
        <dbReference type="Proteomes" id="UP000009022"/>
    </source>
</evidence>
<dbReference type="InParanoid" id="B3S252"/>
<dbReference type="GO" id="GO:0008270">
    <property type="term" value="F:zinc ion binding"/>
    <property type="evidence" value="ECO:0007669"/>
    <property type="project" value="UniProtKB-KW"/>
</dbReference>
<dbReference type="Pfam" id="PF13919">
    <property type="entry name" value="ASXH"/>
    <property type="match status" value="1"/>
</dbReference>
<dbReference type="GO" id="GO:0005634">
    <property type="term" value="C:nucleus"/>
    <property type="evidence" value="ECO:0007669"/>
    <property type="project" value="UniProtKB-SubCell"/>
</dbReference>
<evidence type="ECO:0000256" key="5">
    <source>
        <dbReference type="ARBA" id="ARBA00023015"/>
    </source>
</evidence>
<dbReference type="GeneID" id="6755495"/>
<dbReference type="eggNOG" id="ENOG502QWPH">
    <property type="taxonomic scope" value="Eukaryota"/>
</dbReference>
<evidence type="ECO:0000256" key="8">
    <source>
        <dbReference type="SAM" id="MobiDB-lite"/>
    </source>
</evidence>
<feature type="domain" description="DEUBAD" evidence="9">
    <location>
        <begin position="130"/>
        <end position="239"/>
    </location>
</feature>
<evidence type="ECO:0000256" key="1">
    <source>
        <dbReference type="ARBA" id="ARBA00004123"/>
    </source>
</evidence>
<feature type="compositionally biased region" description="Basic and acidic residues" evidence="8">
    <location>
        <begin position="55"/>
        <end position="75"/>
    </location>
</feature>
<dbReference type="STRING" id="10228.B3S252"/>
<dbReference type="PROSITE" id="PS51916">
    <property type="entry name" value="DEUBAD"/>
    <property type="match status" value="1"/>
</dbReference>
<dbReference type="KEGG" id="tad:TRIADDRAFT_57928"/>
<keyword evidence="5" id="KW-0805">Transcription regulation</keyword>
<name>B3S252_TRIAD</name>
<feature type="compositionally biased region" description="Basic residues" evidence="8">
    <location>
        <begin position="24"/>
        <end position="49"/>
    </location>
</feature>
<accession>B3S252</accession>
<keyword evidence="2" id="KW-0479">Metal-binding</keyword>
<evidence type="ECO:0000256" key="7">
    <source>
        <dbReference type="ARBA" id="ARBA00023242"/>
    </source>
</evidence>
<keyword evidence="11" id="KW-1185">Reference proteome</keyword>
<dbReference type="OrthoDB" id="9348951at2759"/>
<dbReference type="PANTHER" id="PTHR13578">
    <property type="entry name" value="ADDITIONAL SEX COMBS LIKE PROTEIN ASXL"/>
    <property type="match status" value="1"/>
</dbReference>
<evidence type="ECO:0000256" key="2">
    <source>
        <dbReference type="ARBA" id="ARBA00022723"/>
    </source>
</evidence>
<dbReference type="EMBL" id="DS985247">
    <property type="protein sequence ID" value="EDV23372.1"/>
    <property type="molecule type" value="Genomic_DNA"/>
</dbReference>
<dbReference type="CTD" id="6755495"/>
<protein>
    <recommendedName>
        <fullName evidence="9">DEUBAD domain-containing protein</fullName>
    </recommendedName>
</protein>
<feature type="region of interest" description="Disordered" evidence="8">
    <location>
        <begin position="18"/>
        <end position="115"/>
    </location>
</feature>
<reference evidence="10 11" key="1">
    <citation type="journal article" date="2008" name="Nature">
        <title>The Trichoplax genome and the nature of placozoans.</title>
        <authorList>
            <person name="Srivastava M."/>
            <person name="Begovic E."/>
            <person name="Chapman J."/>
            <person name="Putnam N.H."/>
            <person name="Hellsten U."/>
            <person name="Kawashima T."/>
            <person name="Kuo A."/>
            <person name="Mitros T."/>
            <person name="Salamov A."/>
            <person name="Carpenter M.L."/>
            <person name="Signorovitch A.Y."/>
            <person name="Moreno M.A."/>
            <person name="Kamm K."/>
            <person name="Grimwood J."/>
            <person name="Schmutz J."/>
            <person name="Shapiro H."/>
            <person name="Grigoriev I.V."/>
            <person name="Buss L.W."/>
            <person name="Schierwater B."/>
            <person name="Dellaporta S.L."/>
            <person name="Rokhsar D.S."/>
        </authorList>
    </citation>
    <scope>NUCLEOTIDE SEQUENCE [LARGE SCALE GENOMIC DNA]</scope>
    <source>
        <strain evidence="10 11">Grell-BS-1999</strain>
    </source>
</reference>
<evidence type="ECO:0000256" key="3">
    <source>
        <dbReference type="ARBA" id="ARBA00022771"/>
    </source>
</evidence>
<evidence type="ECO:0000259" key="9">
    <source>
        <dbReference type="PROSITE" id="PS51916"/>
    </source>
</evidence>
<gene>
    <name evidence="10" type="ORF">TRIADDRAFT_57928</name>
</gene>
<dbReference type="InterPro" id="IPR024811">
    <property type="entry name" value="ASX/ASX-like"/>
</dbReference>
<keyword evidence="4" id="KW-0862">Zinc</keyword>
<keyword evidence="3" id="KW-0863">Zinc-finger</keyword>
<comment type="subcellular location">
    <subcellularLocation>
        <location evidence="1">Nucleus</location>
    </subcellularLocation>
</comment>
<sequence length="419" mass="47075">MEIDEELNNLADMVIKEMHQANTCKKKKQRNKKSSKKLTHKKTHGKHLIKNTSVTKDKSNSNRKGFEDIIQHTSEKVNPTTSDIPEPVLSNPLTVKPTSKRSNKPRTKKGASPAVQLKRLSNGSIDLETPSSILVHTDLKGIISEATFEKLPLTHQYQLLKLLPEVDREVTQNNQLRLSSSCLSNEFFNSACLEWRLKLSEGEFTPKTKAKVKQQAKKMAKLDPWKKENFEMSWGDSLKKEYDKDCNQNPLTTPCLTDPLLKDKMDTTDNSATTTTKGAISKKRKNKNIDNTSISKNQEKKKQSPKRTRQSKELADFKGKGKKKQADKKKSDLKPDDVNNSKEEFLTTTPLPEEEVTNSSVAASNLPPTNDIHIRRTYNIPKTCKCELKGMTACITCGAYSHFPCTSNTGGQCLICAGQ</sequence>
<dbReference type="PANTHER" id="PTHR13578:SF20">
    <property type="entry name" value="POLYCOMB PROTEIN ASX"/>
    <property type="match status" value="1"/>
</dbReference>
<dbReference type="HOGENOM" id="CLU_656099_0_0_1"/>
<feature type="compositionally biased region" description="Polar residues" evidence="8">
    <location>
        <begin position="358"/>
        <end position="367"/>
    </location>
</feature>
<evidence type="ECO:0000256" key="4">
    <source>
        <dbReference type="ARBA" id="ARBA00022833"/>
    </source>
</evidence>
<evidence type="ECO:0000313" key="10">
    <source>
        <dbReference type="EMBL" id="EDV23372.1"/>
    </source>
</evidence>
<proteinExistence type="predicted"/>
<organism evidence="10 11">
    <name type="scientific">Trichoplax adhaerens</name>
    <name type="common">Trichoplax reptans</name>
    <dbReference type="NCBI Taxonomy" id="10228"/>
    <lineage>
        <taxon>Eukaryota</taxon>
        <taxon>Metazoa</taxon>
        <taxon>Placozoa</taxon>
        <taxon>Uniplacotomia</taxon>
        <taxon>Trichoplacea</taxon>
        <taxon>Trichoplacidae</taxon>
        <taxon>Trichoplax</taxon>
    </lineage>
</organism>
<keyword evidence="6" id="KW-0804">Transcription</keyword>
<keyword evidence="7" id="KW-0539">Nucleus</keyword>
<dbReference type="AlphaFoldDB" id="B3S252"/>
<dbReference type="Proteomes" id="UP000009022">
    <property type="component" value="Unassembled WGS sequence"/>
</dbReference>
<dbReference type="InterPro" id="IPR028020">
    <property type="entry name" value="ASX_DEUBAD_dom"/>
</dbReference>